<dbReference type="Gene3D" id="1.25.40.10">
    <property type="entry name" value="Tetratricopeptide repeat domain"/>
    <property type="match status" value="1"/>
</dbReference>
<dbReference type="GO" id="GO:0004729">
    <property type="term" value="F:oxygen-dependent protoporphyrinogen oxidase activity"/>
    <property type="evidence" value="ECO:0007669"/>
    <property type="project" value="UniProtKB-EC"/>
</dbReference>
<protein>
    <submittedName>
        <fullName evidence="2">HemY domain protein</fullName>
        <ecNumber evidence="2">1.3.3.4</ecNumber>
    </submittedName>
</protein>
<dbReference type="Proteomes" id="UP000055047">
    <property type="component" value="Unassembled WGS sequence"/>
</dbReference>
<proteinExistence type="predicted"/>
<reference evidence="2 3" key="1">
    <citation type="submission" date="2014-09" db="EMBL/GenBank/DDBJ databases">
        <authorList>
            <person name="Loux Valentin"/>
            <person name="Dugat Thibaut"/>
        </authorList>
    </citation>
    <scope>NUCLEOTIDE SEQUENCE [LARGE SCALE GENOMIC DNA]</scope>
    <source>
        <strain evidence="2 3">BOV-10_179</strain>
    </source>
</reference>
<feature type="transmembrane region" description="Helical" evidence="1">
    <location>
        <begin position="40"/>
        <end position="69"/>
    </location>
</feature>
<evidence type="ECO:0000313" key="2">
    <source>
        <dbReference type="EMBL" id="CEG20765.1"/>
    </source>
</evidence>
<keyword evidence="2" id="KW-0560">Oxidoreductase</keyword>
<gene>
    <name evidence="2" type="primary">hemY</name>
    <name evidence="2" type="ORF">ANAPHAGO_00821</name>
</gene>
<accession>A0A098EG60</accession>
<keyword evidence="1" id="KW-1133">Transmembrane helix</keyword>
<sequence>MITYFLIFIVVSLACGFAVQGYEGLALKLEVLGYSVEANVVFVVFMLCVLFLFIVLVGRACFACALCMYRVRRGSVSKKYDEVGKSFAFLSVGHVDNVRKIVGISERFAKFDSPVLQLLEGCASFRIGQYEIAEKHFSLIPSKALQEVDLGAWLVGILANEKSRDCKLRVLSRLCDVFHSRRWSVLFRLEIARMESQWDEVLTALKLIEKYGISHPYDLNDLELIARCKLAELHYMQGDFKEGLGVIKGSSGLQATLWRAKLNAKLNNVKRAMEELEACYRVDPHPDVASLYLSMVQDKNLAVEKLNALNPDSYMSFLLMVRKYMDLKQYNAAEKHLKQALTQYKYAGLYGMMLEIMVRLGNLDEIEYWIDMMRRDSVPDMHWACEKCCYAPKEWCQECDECEGFNTIKWRG</sequence>
<dbReference type="EC" id="1.3.3.4" evidence="2"/>
<dbReference type="AlphaFoldDB" id="A0A098EG60"/>
<dbReference type="EMBL" id="CCXQ01000076">
    <property type="protein sequence ID" value="CEG20765.1"/>
    <property type="molecule type" value="Genomic_DNA"/>
</dbReference>
<evidence type="ECO:0000313" key="3">
    <source>
        <dbReference type="Proteomes" id="UP000055047"/>
    </source>
</evidence>
<dbReference type="InterPro" id="IPR011990">
    <property type="entry name" value="TPR-like_helical_dom_sf"/>
</dbReference>
<keyword evidence="1" id="KW-0472">Membrane</keyword>
<organism evidence="2 3">
    <name type="scientific">Anaplasma phagocytophilum</name>
    <name type="common">Ehrlichia phagocytophila</name>
    <dbReference type="NCBI Taxonomy" id="948"/>
    <lineage>
        <taxon>Bacteria</taxon>
        <taxon>Pseudomonadati</taxon>
        <taxon>Pseudomonadota</taxon>
        <taxon>Alphaproteobacteria</taxon>
        <taxon>Rickettsiales</taxon>
        <taxon>Anaplasmataceae</taxon>
        <taxon>Anaplasma</taxon>
        <taxon>phagocytophilum group</taxon>
    </lineage>
</organism>
<keyword evidence="1" id="KW-0812">Transmembrane</keyword>
<dbReference type="SUPFAM" id="SSF48452">
    <property type="entry name" value="TPR-like"/>
    <property type="match status" value="1"/>
</dbReference>
<name>A0A098EG60_ANAPH</name>
<dbReference type="RefSeq" id="WP_060757788.1">
    <property type="nucleotide sequence ID" value="NZ_CCXQ01000076.1"/>
</dbReference>
<evidence type="ECO:0000256" key="1">
    <source>
        <dbReference type="SAM" id="Phobius"/>
    </source>
</evidence>